<dbReference type="PROSITE" id="PS51318">
    <property type="entry name" value="TAT"/>
    <property type="match status" value="1"/>
</dbReference>
<name>A0ABT0BL81_9SPHN</name>
<dbReference type="Gene3D" id="2.60.30.10">
    <property type="entry name" value="Methylamine/Aralkylamine dehydrogenase light chain"/>
    <property type="match status" value="1"/>
</dbReference>
<accession>A0ABT0BL81</accession>
<evidence type="ECO:0000256" key="4">
    <source>
        <dbReference type="ARBA" id="ARBA00022709"/>
    </source>
</evidence>
<dbReference type="InterPro" id="IPR036560">
    <property type="entry name" value="MADH/AADH_L_sf"/>
</dbReference>
<dbReference type="Proteomes" id="UP001202281">
    <property type="component" value="Unassembled WGS sequence"/>
</dbReference>
<evidence type="ECO:0000256" key="1">
    <source>
        <dbReference type="ARBA" id="ARBA00004418"/>
    </source>
</evidence>
<dbReference type="PIRSF" id="PIRSF000192">
    <property type="entry name" value="Amine_dh_beta"/>
    <property type="match status" value="1"/>
</dbReference>
<comment type="function">
    <text evidence="10">Methylamine dehydrogenase carries out the oxidation of methylamine. Electrons are passed from methylamine dehydrogenase to amicyanin.</text>
</comment>
<evidence type="ECO:0000256" key="6">
    <source>
        <dbReference type="ARBA" id="ARBA00022764"/>
    </source>
</evidence>
<protein>
    <recommendedName>
        <fullName evidence="10">Methylamine dehydrogenase (amicyanin)</fullName>
        <ecNumber evidence="10">1.4.9.1</ecNumber>
    </recommendedName>
</protein>
<dbReference type="InterPro" id="IPR006311">
    <property type="entry name" value="TAT_signal"/>
</dbReference>
<comment type="catalytic activity">
    <reaction evidence="10">
        <text>2 oxidized [amicyanin] + methylamine + H2O = 2 reduced [amicyanin] + formaldehyde + NH4(+) + 2 H(+)</text>
        <dbReference type="Rhea" id="RHEA:30207"/>
        <dbReference type="Rhea" id="RHEA-COMP:11100"/>
        <dbReference type="Rhea" id="RHEA-COMP:11101"/>
        <dbReference type="ChEBI" id="CHEBI:15377"/>
        <dbReference type="ChEBI" id="CHEBI:15378"/>
        <dbReference type="ChEBI" id="CHEBI:16842"/>
        <dbReference type="ChEBI" id="CHEBI:28938"/>
        <dbReference type="ChEBI" id="CHEBI:29036"/>
        <dbReference type="ChEBI" id="CHEBI:49552"/>
        <dbReference type="ChEBI" id="CHEBI:59338"/>
        <dbReference type="EC" id="1.4.9.1"/>
    </reaction>
</comment>
<reference evidence="12 13" key="1">
    <citation type="submission" date="2022-04" db="EMBL/GenBank/DDBJ databases">
        <title>Identification of a novel bacterium isolated from mangrove sediments.</title>
        <authorList>
            <person name="Pan X."/>
        </authorList>
    </citation>
    <scope>NUCLEOTIDE SEQUENCE [LARGE SCALE GENOMIC DNA]</scope>
    <source>
        <strain evidence="12 13">B2638</strain>
    </source>
</reference>
<keyword evidence="9" id="KW-1015">Disulfide bond</keyword>
<dbReference type="InterPro" id="IPR013504">
    <property type="entry name" value="MADH/AADH_Ltc_C_dom"/>
</dbReference>
<keyword evidence="5" id="KW-0732">Signal</keyword>
<evidence type="ECO:0000256" key="2">
    <source>
        <dbReference type="ARBA" id="ARBA00010711"/>
    </source>
</evidence>
<dbReference type="EMBL" id="JALHLG010000003">
    <property type="protein sequence ID" value="MCJ2185830.1"/>
    <property type="molecule type" value="Genomic_DNA"/>
</dbReference>
<comment type="caution">
    <text evidence="12">The sequence shown here is derived from an EMBL/GenBank/DDBJ whole genome shotgun (WGS) entry which is preliminary data.</text>
</comment>
<comment type="similarity">
    <text evidence="2 10">Belongs to the aromatic amine dehydrogenase light chain family.</text>
</comment>
<dbReference type="Pfam" id="PF02975">
    <property type="entry name" value="Me-amine-dh_L"/>
    <property type="match status" value="1"/>
</dbReference>
<evidence type="ECO:0000256" key="10">
    <source>
        <dbReference type="PIRNR" id="PIRNR000192"/>
    </source>
</evidence>
<keyword evidence="4" id="KW-0824">TTQ</keyword>
<evidence type="ECO:0000259" key="11">
    <source>
        <dbReference type="Pfam" id="PF02975"/>
    </source>
</evidence>
<comment type="pathway">
    <text evidence="10">One-carbon metabolism; methylamine degradation; formaldehyde from methylamine: step 1/1.</text>
</comment>
<dbReference type="InterPro" id="IPR016008">
    <property type="entry name" value="Amine_DH_Ltc"/>
</dbReference>
<keyword evidence="7 10" id="KW-0249">Electron transport</keyword>
<keyword evidence="8 10" id="KW-0560">Oxidoreductase</keyword>
<evidence type="ECO:0000256" key="7">
    <source>
        <dbReference type="ARBA" id="ARBA00022982"/>
    </source>
</evidence>
<evidence type="ECO:0000256" key="5">
    <source>
        <dbReference type="ARBA" id="ARBA00022729"/>
    </source>
</evidence>
<keyword evidence="6 10" id="KW-0574">Periplasm</keyword>
<gene>
    <name evidence="12" type="ORF">MTR66_03260</name>
</gene>
<evidence type="ECO:0000256" key="3">
    <source>
        <dbReference type="ARBA" id="ARBA00022448"/>
    </source>
</evidence>
<comment type="subcellular location">
    <subcellularLocation>
        <location evidence="1 10">Periplasm</location>
    </subcellularLocation>
</comment>
<comment type="subunit">
    <text evidence="10">Heterotetramer of two light and two heavy chains.</text>
</comment>
<evidence type="ECO:0000313" key="12">
    <source>
        <dbReference type="EMBL" id="MCJ2185830.1"/>
    </source>
</evidence>
<organism evidence="12 13">
    <name type="scientific">Novosphingobium beihaiensis</name>
    <dbReference type="NCBI Taxonomy" id="2930389"/>
    <lineage>
        <taxon>Bacteria</taxon>
        <taxon>Pseudomonadati</taxon>
        <taxon>Pseudomonadota</taxon>
        <taxon>Alphaproteobacteria</taxon>
        <taxon>Sphingomonadales</taxon>
        <taxon>Sphingomonadaceae</taxon>
        <taxon>Novosphingobium</taxon>
    </lineage>
</organism>
<dbReference type="RefSeq" id="WP_243917858.1">
    <property type="nucleotide sequence ID" value="NZ_JALHLG010000003.1"/>
</dbReference>
<feature type="domain" description="Methylamine/Aralkylamine dehydrogenase light chain C-terminal" evidence="11">
    <location>
        <begin position="64"/>
        <end position="174"/>
    </location>
</feature>
<dbReference type="SUPFAM" id="SSF57561">
    <property type="entry name" value="Methylamine dehydrogenase, L chain"/>
    <property type="match status" value="1"/>
</dbReference>
<sequence>MTSQSRTERFVRKLARGTSRRSILSRIGLGLVSAPVFPLLPVERAHAAKDRSVQAKTSFARHAQTTDDTKCDYWRYCAIDGSLCTCCGGGIHTCPPGTEASPTSWVGTCINPDDGKAYLIAYRDCCGTADCGQCYCDNTDRGNQVYRPQENNDIIWCFGASSMEYHCSTAVMVGAAE</sequence>
<evidence type="ECO:0000256" key="8">
    <source>
        <dbReference type="ARBA" id="ARBA00023002"/>
    </source>
</evidence>
<evidence type="ECO:0000256" key="9">
    <source>
        <dbReference type="ARBA" id="ARBA00023157"/>
    </source>
</evidence>
<keyword evidence="13" id="KW-1185">Reference proteome</keyword>
<proteinExistence type="inferred from homology"/>
<keyword evidence="3 10" id="KW-0813">Transport</keyword>
<dbReference type="EC" id="1.4.9.1" evidence="10"/>
<evidence type="ECO:0000313" key="13">
    <source>
        <dbReference type="Proteomes" id="UP001202281"/>
    </source>
</evidence>